<dbReference type="PANTHER" id="PTHR10824">
    <property type="entry name" value="ACYL-COENZYME A THIOESTERASE-RELATED"/>
    <property type="match status" value="1"/>
</dbReference>
<comment type="similarity">
    <text evidence="1">Belongs to the C/M/P thioester hydrolase family.</text>
</comment>
<evidence type="ECO:0000313" key="9">
    <source>
        <dbReference type="RefSeq" id="XP_020034814.1"/>
    </source>
</evidence>
<dbReference type="GO" id="GO:0005777">
    <property type="term" value="C:peroxisome"/>
    <property type="evidence" value="ECO:0007669"/>
    <property type="project" value="TreeGrafter"/>
</dbReference>
<reference evidence="7" key="1">
    <citation type="submission" date="2023-09" db="UniProtKB">
        <authorList>
            <consortium name="Ensembl"/>
        </authorList>
    </citation>
    <scope>IDENTIFICATION</scope>
</reference>
<keyword evidence="8" id="KW-1185">Reference proteome</keyword>
<evidence type="ECO:0000256" key="4">
    <source>
        <dbReference type="PIRSR" id="PIRSR016521-1"/>
    </source>
</evidence>
<dbReference type="RefSeq" id="XP_020034814.1">
    <property type="nucleotide sequence ID" value="XM_020179225.1"/>
</dbReference>
<dbReference type="InterPro" id="IPR016662">
    <property type="entry name" value="Acyl-CoA_thioEstase_long-chain"/>
</dbReference>
<dbReference type="PANTHER" id="PTHR10824:SF18">
    <property type="entry name" value="BILE ACID-COA:AMINO ACID N-ACYLTRANSFERASE"/>
    <property type="match status" value="1"/>
</dbReference>
<dbReference type="GO" id="GO:0047617">
    <property type="term" value="F:fatty acyl-CoA hydrolase activity"/>
    <property type="evidence" value="ECO:0007669"/>
    <property type="project" value="TreeGrafter"/>
</dbReference>
<dbReference type="InterPro" id="IPR029058">
    <property type="entry name" value="AB_hydrolase_fold"/>
</dbReference>
<feature type="domain" description="Acyl-CoA thioester hydrolase/bile acid-CoA amino acid N-acetyltransferase" evidence="5">
    <location>
        <begin position="14"/>
        <end position="143"/>
    </location>
</feature>
<sequence length="421" mass="46459">MVELIATPLSALVDEPVHIRVTGLTPFQVVCLKASLKDEKENMFHSHAYYKANEVGEVDLERDSAVGGDFVGVHPMGLFWSLKPEKMLTRLAKREVMNSPFQIELKLCEPSFPVRTSISSAPKASLTLERWYVAPGVTRILVKKGRIRGALFIPPGEGPFPGVIDLFGGNGGLIEFRASLLASHGFASLALAYWAYDDLPPLLEKVNLEYFEEAVNFLLAHPKVLGPGVGVVSVCKGAMIGLSMAVHLKQVIATVLISGPNFILDCTHEYRGKIIPSMPCSIHLESSTALGFTEFYRVYEETDFESSQSVLPVEKAQGHFLFIVGEEDKNINSKVFAEKAIKQLKRHGKNNWSLLSYPGAGHLIEPPYSPMCCASRISFVTSPIHWGGELIPHAAAQEHSWKEIQKFLRQHLIPGQSTSQL</sequence>
<feature type="active site" description="Charge relay system" evidence="4">
    <location>
        <position position="328"/>
    </location>
</feature>
<gene>
    <name evidence="7 9" type="primary">Baat</name>
</gene>
<dbReference type="Gene3D" id="3.40.50.1820">
    <property type="entry name" value="alpha/beta hydrolase"/>
    <property type="match status" value="1"/>
</dbReference>
<feature type="domain" description="BAAT/Acyl-CoA thioester hydrolase C-terminal" evidence="6">
    <location>
        <begin position="206"/>
        <end position="413"/>
    </location>
</feature>
<dbReference type="AlphaFoldDB" id="A0A8C0X6S5"/>
<dbReference type="Ensembl" id="ENSCCNT00000028414.1">
    <property type="protein sequence ID" value="ENSCCNP00000022157.1"/>
    <property type="gene ID" value="ENSCCNG00000021828.1"/>
</dbReference>
<reference evidence="9" key="2">
    <citation type="submission" date="2025-04" db="UniProtKB">
        <authorList>
            <consortium name="RefSeq"/>
        </authorList>
    </citation>
    <scope>IDENTIFICATION</scope>
    <source>
        <tissue evidence="9">Leukocyte</tissue>
    </source>
</reference>
<dbReference type="FunFam" id="2.60.40.2240:FF:000001">
    <property type="entry name" value="acyl-coenzyme A thioesterase 4"/>
    <property type="match status" value="1"/>
</dbReference>
<evidence type="ECO:0000256" key="1">
    <source>
        <dbReference type="ARBA" id="ARBA00006538"/>
    </source>
</evidence>
<dbReference type="InterPro" id="IPR006862">
    <property type="entry name" value="Thio_Ohase/aa_AcTrfase"/>
</dbReference>
<accession>A0A8C0X6S5</accession>
<protein>
    <submittedName>
        <fullName evidence="9">Bile acid-CoA:amino acid N-acyltransferase</fullName>
    </submittedName>
</protein>
<dbReference type="PIRSF" id="PIRSF016521">
    <property type="entry name" value="Acyl-CoA_hydro"/>
    <property type="match status" value="1"/>
</dbReference>
<proteinExistence type="inferred from homology"/>
<dbReference type="GO" id="GO:0006637">
    <property type="term" value="P:acyl-CoA metabolic process"/>
    <property type="evidence" value="ECO:0007669"/>
    <property type="project" value="InterPro"/>
</dbReference>
<evidence type="ECO:0000256" key="2">
    <source>
        <dbReference type="ARBA" id="ARBA00022832"/>
    </source>
</evidence>
<dbReference type="KEGG" id="ccan:109696243"/>
<organism evidence="7">
    <name type="scientific">Castor canadensis</name>
    <name type="common">American beaver</name>
    <dbReference type="NCBI Taxonomy" id="51338"/>
    <lineage>
        <taxon>Eukaryota</taxon>
        <taxon>Metazoa</taxon>
        <taxon>Chordata</taxon>
        <taxon>Craniata</taxon>
        <taxon>Vertebrata</taxon>
        <taxon>Euteleostomi</taxon>
        <taxon>Mammalia</taxon>
        <taxon>Eutheria</taxon>
        <taxon>Euarchontoglires</taxon>
        <taxon>Glires</taxon>
        <taxon>Rodentia</taxon>
        <taxon>Castorimorpha</taxon>
        <taxon>Castoridae</taxon>
        <taxon>Castor</taxon>
    </lineage>
</organism>
<evidence type="ECO:0000313" key="7">
    <source>
        <dbReference type="Ensembl" id="ENSCCNP00000022157.1"/>
    </source>
</evidence>
<feature type="active site" description="Charge relay system" evidence="4">
    <location>
        <position position="362"/>
    </location>
</feature>
<dbReference type="OrthoDB" id="6347013at2759"/>
<dbReference type="Pfam" id="PF04775">
    <property type="entry name" value="Bile_Hydr_Trans"/>
    <property type="match status" value="1"/>
</dbReference>
<keyword evidence="2" id="KW-0276">Fatty acid metabolism</keyword>
<dbReference type="SUPFAM" id="SSF53474">
    <property type="entry name" value="alpha/beta-Hydrolases"/>
    <property type="match status" value="1"/>
</dbReference>
<evidence type="ECO:0000259" key="5">
    <source>
        <dbReference type="Pfam" id="PF04775"/>
    </source>
</evidence>
<dbReference type="GeneID" id="109696243"/>
<dbReference type="GO" id="GO:0006631">
    <property type="term" value="P:fatty acid metabolic process"/>
    <property type="evidence" value="ECO:0007669"/>
    <property type="project" value="UniProtKB-KW"/>
</dbReference>
<dbReference type="Pfam" id="PF08840">
    <property type="entry name" value="BAAT_C"/>
    <property type="match status" value="1"/>
</dbReference>
<dbReference type="Ensembl" id="ENSCCNT00000028418.1">
    <property type="protein sequence ID" value="ENSCCNP00000022159.1"/>
    <property type="gene ID" value="ENSCCNG00000021828.1"/>
</dbReference>
<dbReference type="InterPro" id="IPR014940">
    <property type="entry name" value="BAAT_C"/>
</dbReference>
<dbReference type="Gene3D" id="2.60.40.2240">
    <property type="entry name" value="Acyl-CoA thioester hydrolase/BAAT N-terminal domain"/>
    <property type="match status" value="1"/>
</dbReference>
<dbReference type="Proteomes" id="UP001732720">
    <property type="component" value="Chromosome 13"/>
</dbReference>
<evidence type="ECO:0000259" key="6">
    <source>
        <dbReference type="Pfam" id="PF08840"/>
    </source>
</evidence>
<evidence type="ECO:0000256" key="3">
    <source>
        <dbReference type="ARBA" id="ARBA00023098"/>
    </source>
</evidence>
<dbReference type="InterPro" id="IPR042490">
    <property type="entry name" value="Thio_Ohase/BAAT_N"/>
</dbReference>
<keyword evidence="3" id="KW-0443">Lipid metabolism</keyword>
<dbReference type="FunFam" id="3.40.50.1820:FF:000024">
    <property type="entry name" value="acyl-coenzyme A thioesterase 4"/>
    <property type="match status" value="1"/>
</dbReference>
<name>A0A8C0X6S5_CASCN</name>
<feature type="active site" description="Charge relay system" evidence="4">
    <location>
        <position position="235"/>
    </location>
</feature>
<evidence type="ECO:0000313" key="8">
    <source>
        <dbReference type="Proteomes" id="UP001732720"/>
    </source>
</evidence>